<organism evidence="1 2">
    <name type="scientific">Nephila pilipes</name>
    <name type="common">Giant wood spider</name>
    <name type="synonym">Nephila maculata</name>
    <dbReference type="NCBI Taxonomy" id="299642"/>
    <lineage>
        <taxon>Eukaryota</taxon>
        <taxon>Metazoa</taxon>
        <taxon>Ecdysozoa</taxon>
        <taxon>Arthropoda</taxon>
        <taxon>Chelicerata</taxon>
        <taxon>Arachnida</taxon>
        <taxon>Araneae</taxon>
        <taxon>Araneomorphae</taxon>
        <taxon>Entelegynae</taxon>
        <taxon>Araneoidea</taxon>
        <taxon>Nephilidae</taxon>
        <taxon>Nephila</taxon>
    </lineage>
</organism>
<gene>
    <name evidence="1" type="ORF">NPIL_337101</name>
</gene>
<evidence type="ECO:0000313" key="2">
    <source>
        <dbReference type="Proteomes" id="UP000887013"/>
    </source>
</evidence>
<proteinExistence type="predicted"/>
<comment type="caution">
    <text evidence="1">The sequence shown here is derived from an EMBL/GenBank/DDBJ whole genome shotgun (WGS) entry which is preliminary data.</text>
</comment>
<reference evidence="1" key="1">
    <citation type="submission" date="2020-08" db="EMBL/GenBank/DDBJ databases">
        <title>Multicomponent nature underlies the extraordinary mechanical properties of spider dragline silk.</title>
        <authorList>
            <person name="Kono N."/>
            <person name="Nakamura H."/>
            <person name="Mori M."/>
            <person name="Yoshida Y."/>
            <person name="Ohtoshi R."/>
            <person name="Malay A.D."/>
            <person name="Moran D.A.P."/>
            <person name="Tomita M."/>
            <person name="Numata K."/>
            <person name="Arakawa K."/>
        </authorList>
    </citation>
    <scope>NUCLEOTIDE SEQUENCE</scope>
</reference>
<keyword evidence="2" id="KW-1185">Reference proteome</keyword>
<evidence type="ECO:0000313" key="1">
    <source>
        <dbReference type="EMBL" id="GFU22141.1"/>
    </source>
</evidence>
<sequence>MRECKRRCVSNGAVERTKGSSSRSQPLSCWLFTSQVGSSQRPRLSDSRLCVKCVGKQIAFTLGRNPKGGVVATNVQLTRASAFNMPFGRQGSK</sequence>
<dbReference type="AlphaFoldDB" id="A0A8X6QEE1"/>
<accession>A0A8X6QEE1</accession>
<dbReference type="EMBL" id="BMAW01127673">
    <property type="protein sequence ID" value="GFU22141.1"/>
    <property type="molecule type" value="Genomic_DNA"/>
</dbReference>
<dbReference type="Proteomes" id="UP000887013">
    <property type="component" value="Unassembled WGS sequence"/>
</dbReference>
<name>A0A8X6QEE1_NEPPI</name>
<protein>
    <submittedName>
        <fullName evidence="1">Uncharacterized protein</fullName>
    </submittedName>
</protein>